<name>A0A8J2FSK5_9BACT</name>
<organism evidence="1 2">
    <name type="scientific">Candidatus Methylacidithermus pantelleriae</name>
    <dbReference type="NCBI Taxonomy" id="2744239"/>
    <lineage>
        <taxon>Bacteria</taxon>
        <taxon>Pseudomonadati</taxon>
        <taxon>Verrucomicrobiota</taxon>
        <taxon>Methylacidiphilae</taxon>
        <taxon>Methylacidiphilales</taxon>
        <taxon>Methylacidiphilaceae</taxon>
        <taxon>Candidatus Methylacidithermus</taxon>
    </lineage>
</organism>
<gene>
    <name evidence="1" type="ORF">MPNT_210002</name>
</gene>
<comment type="caution">
    <text evidence="1">The sequence shown here is derived from an EMBL/GenBank/DDBJ whole genome shotgun (WGS) entry which is preliminary data.</text>
</comment>
<evidence type="ECO:0000313" key="1">
    <source>
        <dbReference type="EMBL" id="CAF0697189.1"/>
    </source>
</evidence>
<accession>A0A8J2FSK5</accession>
<dbReference type="EMBL" id="CAJNOB010000014">
    <property type="protein sequence ID" value="CAF0697189.1"/>
    <property type="molecule type" value="Genomic_DNA"/>
</dbReference>
<sequence>MALKQSVTDRPGHQGDWALRCMAIAEGLLGRSVIQRPASSWSEYLRRLMGFEYRKAALAG</sequence>
<protein>
    <submittedName>
        <fullName evidence="1">Uncharacterized protein</fullName>
    </submittedName>
</protein>
<proteinExistence type="predicted"/>
<reference evidence="1" key="1">
    <citation type="submission" date="2021-02" db="EMBL/GenBank/DDBJ databases">
        <authorList>
            <person name="Cremers G."/>
            <person name="Picone N."/>
        </authorList>
    </citation>
    <scope>NUCLEOTIDE SEQUENCE</scope>
    <source>
        <strain evidence="1">PQ17</strain>
    </source>
</reference>
<dbReference type="AlphaFoldDB" id="A0A8J2FSK5"/>
<keyword evidence="2" id="KW-1185">Reference proteome</keyword>
<evidence type="ECO:0000313" key="2">
    <source>
        <dbReference type="Proteomes" id="UP000663859"/>
    </source>
</evidence>
<dbReference type="Proteomes" id="UP000663859">
    <property type="component" value="Unassembled WGS sequence"/>
</dbReference>